<dbReference type="EMBL" id="SWLB01000017">
    <property type="protein sequence ID" value="KAF3327743.1"/>
    <property type="molecule type" value="Genomic_DNA"/>
</dbReference>
<dbReference type="PROSITE" id="PS50157">
    <property type="entry name" value="ZINC_FINGER_C2H2_2"/>
    <property type="match status" value="1"/>
</dbReference>
<evidence type="ECO:0000313" key="3">
    <source>
        <dbReference type="EMBL" id="KAF3327743.1"/>
    </source>
</evidence>
<dbReference type="OrthoDB" id="669972at2759"/>
<reference evidence="3" key="1">
    <citation type="submission" date="2020-01" db="EMBL/GenBank/DDBJ databases">
        <title>Genome sequence of Kobresia littledalei, the first chromosome-level genome in the family Cyperaceae.</title>
        <authorList>
            <person name="Qu G."/>
        </authorList>
    </citation>
    <scope>NUCLEOTIDE SEQUENCE</scope>
    <source>
        <strain evidence="3">C.B.Clarke</strain>
        <tissue evidence="3">Leaf</tissue>
    </source>
</reference>
<dbReference type="AlphaFoldDB" id="A0A833QZS8"/>
<keyword evidence="4" id="KW-1185">Reference proteome</keyword>
<dbReference type="InterPro" id="IPR036236">
    <property type="entry name" value="Znf_C2H2_sf"/>
</dbReference>
<gene>
    <name evidence="3" type="ORF">FCM35_KLT07861</name>
</gene>
<feature type="domain" description="C2H2-type" evidence="2">
    <location>
        <begin position="3"/>
        <end position="30"/>
    </location>
</feature>
<dbReference type="InterPro" id="IPR013087">
    <property type="entry name" value="Znf_C2H2_type"/>
</dbReference>
<sequence>MAVRCSFCSRTFDTLQQLGGHQTSHRGEMNALRKEHEDHMKITRERSRHELKMVVLPPNPAFWEMYRKYGIEPRVIEFMPVAKKGGERNGMKNYCEITSREVDLTLKL</sequence>
<dbReference type="Pfam" id="PF13912">
    <property type="entry name" value="zf-C2H2_6"/>
    <property type="match status" value="1"/>
</dbReference>
<comment type="caution">
    <text evidence="3">The sequence shown here is derived from an EMBL/GenBank/DDBJ whole genome shotgun (WGS) entry which is preliminary data.</text>
</comment>
<evidence type="ECO:0000259" key="2">
    <source>
        <dbReference type="PROSITE" id="PS50157"/>
    </source>
</evidence>
<name>A0A833QZS8_9POAL</name>
<accession>A0A833QZS8</accession>
<dbReference type="Proteomes" id="UP000623129">
    <property type="component" value="Unassembled WGS sequence"/>
</dbReference>
<dbReference type="Gene3D" id="3.30.160.60">
    <property type="entry name" value="Classic Zinc Finger"/>
    <property type="match status" value="1"/>
</dbReference>
<evidence type="ECO:0000256" key="1">
    <source>
        <dbReference type="PROSITE-ProRule" id="PRU00042"/>
    </source>
</evidence>
<organism evidence="3 4">
    <name type="scientific">Carex littledalei</name>
    <dbReference type="NCBI Taxonomy" id="544730"/>
    <lineage>
        <taxon>Eukaryota</taxon>
        <taxon>Viridiplantae</taxon>
        <taxon>Streptophyta</taxon>
        <taxon>Embryophyta</taxon>
        <taxon>Tracheophyta</taxon>
        <taxon>Spermatophyta</taxon>
        <taxon>Magnoliopsida</taxon>
        <taxon>Liliopsida</taxon>
        <taxon>Poales</taxon>
        <taxon>Cyperaceae</taxon>
        <taxon>Cyperoideae</taxon>
        <taxon>Cariceae</taxon>
        <taxon>Carex</taxon>
        <taxon>Carex subgen. Euthyceras</taxon>
    </lineage>
</organism>
<keyword evidence="1" id="KW-0479">Metal-binding</keyword>
<keyword evidence="1" id="KW-0862">Zinc</keyword>
<protein>
    <submittedName>
        <fullName evidence="3">C2H2-type zinc finger</fullName>
    </submittedName>
</protein>
<dbReference type="GO" id="GO:0008270">
    <property type="term" value="F:zinc ion binding"/>
    <property type="evidence" value="ECO:0007669"/>
    <property type="project" value="UniProtKB-KW"/>
</dbReference>
<evidence type="ECO:0000313" key="4">
    <source>
        <dbReference type="Proteomes" id="UP000623129"/>
    </source>
</evidence>
<keyword evidence="1" id="KW-0863">Zinc-finger</keyword>
<proteinExistence type="predicted"/>
<dbReference type="PROSITE" id="PS00028">
    <property type="entry name" value="ZINC_FINGER_C2H2_1"/>
    <property type="match status" value="1"/>
</dbReference>
<dbReference type="SUPFAM" id="SSF57667">
    <property type="entry name" value="beta-beta-alpha zinc fingers"/>
    <property type="match status" value="1"/>
</dbReference>